<dbReference type="OMA" id="QWIEGAR"/>
<name>A0A7M7JVZ8_VARDE</name>
<dbReference type="AlphaFoldDB" id="A0A7M7JVZ8"/>
<protein>
    <recommendedName>
        <fullName evidence="11">1,4-dihydroxy-2-naphthoate octaprenyltransferase</fullName>
    </recommendedName>
</protein>
<dbReference type="GO" id="GO:0009234">
    <property type="term" value="P:menaquinone biosynthetic process"/>
    <property type="evidence" value="ECO:0007669"/>
    <property type="project" value="TreeGrafter"/>
</dbReference>
<feature type="transmembrane region" description="Helical" evidence="8">
    <location>
        <begin position="137"/>
        <end position="154"/>
    </location>
</feature>
<evidence type="ECO:0000256" key="8">
    <source>
        <dbReference type="SAM" id="Phobius"/>
    </source>
</evidence>
<evidence type="ECO:0000256" key="1">
    <source>
        <dbReference type="ARBA" id="ARBA00004141"/>
    </source>
</evidence>
<keyword evidence="7 8" id="KW-0472">Membrane</keyword>
<comment type="subcellular location">
    <subcellularLocation>
        <location evidence="1">Membrane</location>
        <topology evidence="1">Multi-pass membrane protein</topology>
    </subcellularLocation>
</comment>
<dbReference type="PANTHER" id="PTHR13929">
    <property type="entry name" value="1,4-DIHYDROXY-2-NAPHTHOATE OCTAPRENYLTRANSFERASE"/>
    <property type="match status" value="1"/>
</dbReference>
<feature type="transmembrane region" description="Helical" evidence="8">
    <location>
        <begin position="110"/>
        <end position="131"/>
    </location>
</feature>
<dbReference type="Pfam" id="PF01040">
    <property type="entry name" value="UbiA"/>
    <property type="match status" value="1"/>
</dbReference>
<evidence type="ECO:0000256" key="6">
    <source>
        <dbReference type="ARBA" id="ARBA00022989"/>
    </source>
</evidence>
<dbReference type="GO" id="GO:0005783">
    <property type="term" value="C:endoplasmic reticulum"/>
    <property type="evidence" value="ECO:0007669"/>
    <property type="project" value="TreeGrafter"/>
</dbReference>
<keyword evidence="6 8" id="KW-1133">Transmembrane helix</keyword>
<dbReference type="GO" id="GO:0000139">
    <property type="term" value="C:Golgi membrane"/>
    <property type="evidence" value="ECO:0007669"/>
    <property type="project" value="TreeGrafter"/>
</dbReference>
<keyword evidence="4" id="KW-0808">Transferase</keyword>
<dbReference type="FunCoup" id="A0A7M7JVZ8">
    <property type="interactions" value="1210"/>
</dbReference>
<dbReference type="Proteomes" id="UP000594260">
    <property type="component" value="Unplaced"/>
</dbReference>
<evidence type="ECO:0000256" key="4">
    <source>
        <dbReference type="ARBA" id="ARBA00022679"/>
    </source>
</evidence>
<dbReference type="InterPro" id="IPR026046">
    <property type="entry name" value="UBIAD1"/>
</dbReference>
<dbReference type="PANTHER" id="PTHR13929:SF0">
    <property type="entry name" value="UBIA PRENYLTRANSFERASE DOMAIN-CONTAINING PROTEIN 1"/>
    <property type="match status" value="1"/>
</dbReference>
<evidence type="ECO:0000256" key="7">
    <source>
        <dbReference type="ARBA" id="ARBA00023136"/>
    </source>
</evidence>
<keyword evidence="10" id="KW-1185">Reference proteome</keyword>
<keyword evidence="3" id="KW-0637">Prenyltransferase</keyword>
<dbReference type="EnsemblMetazoa" id="XM_022797637">
    <property type="protein sequence ID" value="XP_022653372"/>
    <property type="gene ID" value="LOC111247081"/>
</dbReference>
<keyword evidence="5 8" id="KW-0812">Transmembrane</keyword>
<feature type="transmembrane region" description="Helical" evidence="8">
    <location>
        <begin position="161"/>
        <end position="182"/>
    </location>
</feature>
<dbReference type="CDD" id="cd13962">
    <property type="entry name" value="PT_UbiA_UBIAD1"/>
    <property type="match status" value="1"/>
</dbReference>
<organism evidence="9 10">
    <name type="scientific">Varroa destructor</name>
    <name type="common">Honeybee mite</name>
    <dbReference type="NCBI Taxonomy" id="109461"/>
    <lineage>
        <taxon>Eukaryota</taxon>
        <taxon>Metazoa</taxon>
        <taxon>Ecdysozoa</taxon>
        <taxon>Arthropoda</taxon>
        <taxon>Chelicerata</taxon>
        <taxon>Arachnida</taxon>
        <taxon>Acari</taxon>
        <taxon>Parasitiformes</taxon>
        <taxon>Mesostigmata</taxon>
        <taxon>Gamasina</taxon>
        <taxon>Dermanyssoidea</taxon>
        <taxon>Varroidae</taxon>
        <taxon>Varroa</taxon>
    </lineage>
</organism>
<dbReference type="GeneID" id="111247081"/>
<dbReference type="GO" id="GO:0042371">
    <property type="term" value="P:vitamin K biosynthetic process"/>
    <property type="evidence" value="ECO:0007669"/>
    <property type="project" value="TreeGrafter"/>
</dbReference>
<dbReference type="InParanoid" id="A0A7M7JVZ8"/>
<proteinExistence type="inferred from homology"/>
<dbReference type="KEGG" id="vde:111247081"/>
<comment type="similarity">
    <text evidence="2">Belongs to the UbiA prenyltransferase family.</text>
</comment>
<evidence type="ECO:0000313" key="10">
    <source>
        <dbReference type="Proteomes" id="UP000594260"/>
    </source>
</evidence>
<evidence type="ECO:0000256" key="3">
    <source>
        <dbReference type="ARBA" id="ARBA00022602"/>
    </source>
</evidence>
<evidence type="ECO:0000256" key="2">
    <source>
        <dbReference type="ARBA" id="ARBA00005985"/>
    </source>
</evidence>
<dbReference type="OrthoDB" id="203513at2759"/>
<accession>A0A7M7JVZ8</accession>
<dbReference type="CTD" id="34961"/>
<sequence>MSDVSEMRGNRVSFKMVADPVGATTVPASAVSAMSACFLALRPWSLHISLEPVALGASLAYRLGSGFSPWAFLGSALTALCVHSAGNVVNSYFDYEKGLDSTAVLSADGLVRLGAFLYALGLSAFLAEYTVSVDGRLLAFVFFGGMCCSFLYTAGPYGLKYIGLGDVVVMLTFGPLSVLYSFLCQATSFTPRDLLSVLLYAAPLALNSEAIVHANNVRDRVQDQRAGVMTLAVQIGPQLSHVLYALLLFVPYMSFAVVAFSRGVPAMLLPLITLPSAFQLERECRFGVHAELDKHTARLNTYFSMFYILAIAMTQRLPGFSYA</sequence>
<feature type="transmembrane region" description="Helical" evidence="8">
    <location>
        <begin position="70"/>
        <end position="89"/>
    </location>
</feature>
<reference evidence="9" key="1">
    <citation type="submission" date="2021-01" db="UniProtKB">
        <authorList>
            <consortium name="EnsemblMetazoa"/>
        </authorList>
    </citation>
    <scope>IDENTIFICATION</scope>
</reference>
<dbReference type="InterPro" id="IPR000537">
    <property type="entry name" value="UbiA_prenyltransferase"/>
</dbReference>
<evidence type="ECO:0000313" key="9">
    <source>
        <dbReference type="EnsemblMetazoa" id="XP_022653372"/>
    </source>
</evidence>
<evidence type="ECO:0008006" key="11">
    <source>
        <dbReference type="Google" id="ProtNLM"/>
    </source>
</evidence>
<dbReference type="PIRSF" id="PIRSF005355">
    <property type="entry name" value="UBIAD1"/>
    <property type="match status" value="1"/>
</dbReference>
<dbReference type="GO" id="GO:0004659">
    <property type="term" value="F:prenyltransferase activity"/>
    <property type="evidence" value="ECO:0007669"/>
    <property type="project" value="UniProtKB-KW"/>
</dbReference>
<evidence type="ECO:0000256" key="5">
    <source>
        <dbReference type="ARBA" id="ARBA00022692"/>
    </source>
</evidence>
<dbReference type="RefSeq" id="XP_022653372.1">
    <property type="nucleotide sequence ID" value="XM_022797637.1"/>
</dbReference>